<dbReference type="GeneID" id="18924450"/>
<accession>F4S3V7</accession>
<name>F4S3V7_MELLP</name>
<dbReference type="AlphaFoldDB" id="F4S3V7"/>
<dbReference type="Proteomes" id="UP000001072">
    <property type="component" value="Unassembled WGS sequence"/>
</dbReference>
<dbReference type="InParanoid" id="F4S3V7"/>
<protein>
    <submittedName>
        <fullName evidence="2">Uncharacterized protein</fullName>
    </submittedName>
</protein>
<evidence type="ECO:0000313" key="2">
    <source>
        <dbReference type="EMBL" id="EGG00674.1"/>
    </source>
</evidence>
<dbReference type="eggNOG" id="ENOG502QZJN">
    <property type="taxonomic scope" value="Eukaryota"/>
</dbReference>
<sequence>MLGGEWQHVNPITGRTHPADKPWDDEAFSGEAQAAMLTGRLVSHLATPVIQTLPESRMIASTSAKQNHNPHPWFKGKTFDPNYVKPIQNNQTRGGFSAFNSNNNCNNRPHPYHQPYYNNSMPKNQGYGPGGGNFGNGYGYGNGNGGNSGGGGFGSGAGNGRGQVQNRPPIGPGSFTRGMGASKGGGGPSNEKNNSASNPTPVEKAPVETSPVELDEIDELSPMLSPLIKTIVSDWSRSPLCSPLKIVHGSNEGWSKDQRPPSGNLFIIRSLPVTNQIRSIKIYGNLTMAENSSITTTQCTRGHRTPAQLLPDTDVEINARGLQVRAEGLIVEDQAVENLQIENLALEAPVRRRSPSVLIAQPPNPRRRRSPRIAQRAELRDVPPYRRPLPSVHEDLDFWSKISTLPPHLLRYLLPGWVPDWTTGDRL</sequence>
<dbReference type="HOGENOM" id="CLU_642633_0_0_1"/>
<dbReference type="KEGG" id="mlr:MELLADRAFT_111643"/>
<feature type="compositionally biased region" description="Polar residues" evidence="1">
    <location>
        <begin position="190"/>
        <end position="200"/>
    </location>
</feature>
<dbReference type="VEuPathDB" id="FungiDB:MELLADRAFT_111643"/>
<gene>
    <name evidence="2" type="ORF">MELLADRAFT_111643</name>
</gene>
<proteinExistence type="predicted"/>
<dbReference type="EMBL" id="GL883145">
    <property type="protein sequence ID" value="EGG00674.1"/>
    <property type="molecule type" value="Genomic_DNA"/>
</dbReference>
<evidence type="ECO:0000313" key="3">
    <source>
        <dbReference type="Proteomes" id="UP000001072"/>
    </source>
</evidence>
<keyword evidence="3" id="KW-1185">Reference proteome</keyword>
<organism evidence="3">
    <name type="scientific">Melampsora larici-populina (strain 98AG31 / pathotype 3-4-7)</name>
    <name type="common">Poplar leaf rust fungus</name>
    <dbReference type="NCBI Taxonomy" id="747676"/>
    <lineage>
        <taxon>Eukaryota</taxon>
        <taxon>Fungi</taxon>
        <taxon>Dikarya</taxon>
        <taxon>Basidiomycota</taxon>
        <taxon>Pucciniomycotina</taxon>
        <taxon>Pucciniomycetes</taxon>
        <taxon>Pucciniales</taxon>
        <taxon>Melampsoraceae</taxon>
        <taxon>Melampsora</taxon>
    </lineage>
</organism>
<dbReference type="RefSeq" id="XP_007416128.1">
    <property type="nucleotide sequence ID" value="XM_007416066.1"/>
</dbReference>
<feature type="region of interest" description="Disordered" evidence="1">
    <location>
        <begin position="1"/>
        <end position="23"/>
    </location>
</feature>
<feature type="region of interest" description="Disordered" evidence="1">
    <location>
        <begin position="151"/>
        <end position="211"/>
    </location>
</feature>
<reference evidence="3" key="1">
    <citation type="journal article" date="2011" name="Proc. Natl. Acad. Sci. U.S.A.">
        <title>Obligate biotrophy features unraveled by the genomic analysis of rust fungi.</title>
        <authorList>
            <person name="Duplessis S."/>
            <person name="Cuomo C.A."/>
            <person name="Lin Y.-C."/>
            <person name="Aerts A."/>
            <person name="Tisserant E."/>
            <person name="Veneault-Fourrey C."/>
            <person name="Joly D.L."/>
            <person name="Hacquard S."/>
            <person name="Amselem J."/>
            <person name="Cantarel B.L."/>
            <person name="Chiu R."/>
            <person name="Coutinho P.M."/>
            <person name="Feau N."/>
            <person name="Field M."/>
            <person name="Frey P."/>
            <person name="Gelhaye E."/>
            <person name="Goldberg J."/>
            <person name="Grabherr M.G."/>
            <person name="Kodira C.D."/>
            <person name="Kohler A."/>
            <person name="Kuees U."/>
            <person name="Lindquist E.A."/>
            <person name="Lucas S.M."/>
            <person name="Mago R."/>
            <person name="Mauceli E."/>
            <person name="Morin E."/>
            <person name="Murat C."/>
            <person name="Pangilinan J.L."/>
            <person name="Park R."/>
            <person name="Pearson M."/>
            <person name="Quesneville H."/>
            <person name="Rouhier N."/>
            <person name="Sakthikumar S."/>
            <person name="Salamov A.A."/>
            <person name="Schmutz J."/>
            <person name="Selles B."/>
            <person name="Shapiro H."/>
            <person name="Tanguay P."/>
            <person name="Tuskan G.A."/>
            <person name="Henrissat B."/>
            <person name="Van de Peer Y."/>
            <person name="Rouze P."/>
            <person name="Ellis J.G."/>
            <person name="Dodds P.N."/>
            <person name="Schein J.E."/>
            <person name="Zhong S."/>
            <person name="Hamelin R.C."/>
            <person name="Grigoriev I.V."/>
            <person name="Szabo L.J."/>
            <person name="Martin F."/>
        </authorList>
    </citation>
    <scope>NUCLEOTIDE SEQUENCE [LARGE SCALE GENOMIC DNA]</scope>
    <source>
        <strain evidence="3">98AG31 / pathotype 3-4-7</strain>
    </source>
</reference>
<evidence type="ECO:0000256" key="1">
    <source>
        <dbReference type="SAM" id="MobiDB-lite"/>
    </source>
</evidence>
<feature type="compositionally biased region" description="Gly residues" evidence="1">
    <location>
        <begin position="151"/>
        <end position="161"/>
    </location>
</feature>